<sequence>MPVLHLTTPLVHSPFFSAQAGAGKQVQLKLESIQPSGSFKIRGIGHACQLFKAQGAQRFISSSGGNAGYAAATAGALLGIPVTVVVPETTGARARRLIQATGATVIVHGASWVDANAYAHTLLQASDRFIHPFDDPLLWEGHASLVDELVSQTRKPDVIVCSVGGGGLLSGIGAGLLRNGWQDVGILAVETAGAASYAAALAQQGPVDIGVITSIATTLGARQVCQQAYDLSHELTIRSHVLSDQDALQACASFLAEHRIAVEPACGAALAALPALRQYYPDAEHIVVVACGGVGIDWEQMRPYM</sequence>
<dbReference type="PANTHER" id="PTHR48078:SF2">
    <property type="entry name" value="CATABOLIC L-SERINE_THREONINE DEHYDRATASE"/>
    <property type="match status" value="1"/>
</dbReference>
<dbReference type="Gene3D" id="3.40.50.1100">
    <property type="match status" value="2"/>
</dbReference>
<evidence type="ECO:0000313" key="9">
    <source>
        <dbReference type="Proteomes" id="UP001168613"/>
    </source>
</evidence>
<gene>
    <name evidence="8" type="ORF">LMS43_15310</name>
</gene>
<dbReference type="Proteomes" id="UP001168613">
    <property type="component" value="Unassembled WGS sequence"/>
</dbReference>
<evidence type="ECO:0000256" key="2">
    <source>
        <dbReference type="ARBA" id="ARBA00010869"/>
    </source>
</evidence>
<dbReference type="Pfam" id="PF00291">
    <property type="entry name" value="PALP"/>
    <property type="match status" value="1"/>
</dbReference>
<evidence type="ECO:0000256" key="4">
    <source>
        <dbReference type="ARBA" id="ARBA00022898"/>
    </source>
</evidence>
<keyword evidence="9" id="KW-1185">Reference proteome</keyword>
<dbReference type="InterPro" id="IPR036052">
    <property type="entry name" value="TrpB-like_PALP_sf"/>
</dbReference>
<keyword evidence="4" id="KW-0663">Pyridoxal phosphate</keyword>
<evidence type="ECO:0000313" key="8">
    <source>
        <dbReference type="EMBL" id="MDN4122659.1"/>
    </source>
</evidence>
<dbReference type="InterPro" id="IPR001926">
    <property type="entry name" value="TrpB-like_PALP"/>
</dbReference>
<evidence type="ECO:0000259" key="7">
    <source>
        <dbReference type="Pfam" id="PF00291"/>
    </source>
</evidence>
<comment type="caution">
    <text evidence="8">The sequence shown here is derived from an EMBL/GenBank/DDBJ whole genome shotgun (WGS) entry which is preliminary data.</text>
</comment>
<accession>A0ABT8EMY2</accession>
<evidence type="ECO:0000256" key="3">
    <source>
        <dbReference type="ARBA" id="ARBA00012093"/>
    </source>
</evidence>
<comment type="cofactor">
    <cofactor evidence="1">
        <name>pyridoxal 5'-phosphate</name>
        <dbReference type="ChEBI" id="CHEBI:597326"/>
    </cofactor>
</comment>
<protein>
    <recommendedName>
        <fullName evidence="3">L-serine ammonia-lyase</fullName>
        <ecNumber evidence="3">4.3.1.17</ecNumber>
    </recommendedName>
</protein>
<feature type="domain" description="Tryptophan synthase beta chain-like PALP" evidence="7">
    <location>
        <begin position="7"/>
        <end position="292"/>
    </location>
</feature>
<organism evidence="8 9">
    <name type="scientific">Alcaligenes endophyticus</name>
    <dbReference type="NCBI Taxonomy" id="1929088"/>
    <lineage>
        <taxon>Bacteria</taxon>
        <taxon>Pseudomonadati</taxon>
        <taxon>Pseudomonadota</taxon>
        <taxon>Betaproteobacteria</taxon>
        <taxon>Burkholderiales</taxon>
        <taxon>Alcaligenaceae</taxon>
        <taxon>Alcaligenes</taxon>
    </lineage>
</organism>
<evidence type="ECO:0000256" key="6">
    <source>
        <dbReference type="ARBA" id="ARBA00049406"/>
    </source>
</evidence>
<comment type="similarity">
    <text evidence="2">Belongs to the serine/threonine dehydratase family.</text>
</comment>
<dbReference type="SUPFAM" id="SSF53686">
    <property type="entry name" value="Tryptophan synthase beta subunit-like PLP-dependent enzymes"/>
    <property type="match status" value="1"/>
</dbReference>
<dbReference type="RefSeq" id="WP_266123815.1">
    <property type="nucleotide sequence ID" value="NZ_JAJHNU010000005.1"/>
</dbReference>
<dbReference type="InterPro" id="IPR050147">
    <property type="entry name" value="Ser/Thr_Dehydratase"/>
</dbReference>
<keyword evidence="5" id="KW-0456">Lyase</keyword>
<evidence type="ECO:0000256" key="1">
    <source>
        <dbReference type="ARBA" id="ARBA00001933"/>
    </source>
</evidence>
<proteinExistence type="inferred from homology"/>
<comment type="catalytic activity">
    <reaction evidence="6">
        <text>L-serine = pyruvate + NH4(+)</text>
        <dbReference type="Rhea" id="RHEA:19169"/>
        <dbReference type="ChEBI" id="CHEBI:15361"/>
        <dbReference type="ChEBI" id="CHEBI:28938"/>
        <dbReference type="ChEBI" id="CHEBI:33384"/>
        <dbReference type="EC" id="4.3.1.17"/>
    </reaction>
</comment>
<reference evidence="8" key="1">
    <citation type="submission" date="2021-11" db="EMBL/GenBank/DDBJ databases">
        <title>Draft genome sequence of Alcaligenes endophyticus type strain CCUG 75668T.</title>
        <authorList>
            <person name="Salva-Serra F."/>
            <person name="Duran R.E."/>
            <person name="Seeger M."/>
            <person name="Moore E.R.B."/>
            <person name="Jaen-Luchoro D."/>
        </authorList>
    </citation>
    <scope>NUCLEOTIDE SEQUENCE</scope>
    <source>
        <strain evidence="8">CCUG 75668</strain>
    </source>
</reference>
<dbReference type="PROSITE" id="PS00165">
    <property type="entry name" value="DEHYDRATASE_SER_THR"/>
    <property type="match status" value="1"/>
</dbReference>
<dbReference type="EC" id="4.3.1.17" evidence="3"/>
<evidence type="ECO:0000256" key="5">
    <source>
        <dbReference type="ARBA" id="ARBA00023239"/>
    </source>
</evidence>
<name>A0ABT8EMY2_9BURK</name>
<dbReference type="InterPro" id="IPR000634">
    <property type="entry name" value="Ser/Thr_deHydtase_PyrdxlP-BS"/>
</dbReference>
<dbReference type="PANTHER" id="PTHR48078">
    <property type="entry name" value="THREONINE DEHYDRATASE, MITOCHONDRIAL-RELATED"/>
    <property type="match status" value="1"/>
</dbReference>
<dbReference type="EMBL" id="JAJHNU010000005">
    <property type="protein sequence ID" value="MDN4122659.1"/>
    <property type="molecule type" value="Genomic_DNA"/>
</dbReference>